<keyword evidence="7 9" id="KW-0539">Nucleus</keyword>
<dbReference type="PANTHER" id="PTHR31717">
    <property type="entry name" value="ZINC FINGER PROTEIN CONSTANS-LIKE 10"/>
    <property type="match status" value="1"/>
</dbReference>
<feature type="domain" description="CCT" evidence="13">
    <location>
        <begin position="358"/>
        <end position="400"/>
    </location>
</feature>
<evidence type="ECO:0000256" key="6">
    <source>
        <dbReference type="ARBA" id="ARBA00022833"/>
    </source>
</evidence>
<dbReference type="GO" id="GO:0005634">
    <property type="term" value="C:nucleus"/>
    <property type="evidence" value="ECO:0007669"/>
    <property type="project" value="UniProtKB-SubCell"/>
</dbReference>
<comment type="similarity">
    <text evidence="2">Belongs to the CONSTANS family.</text>
</comment>
<dbReference type="PROSITE" id="PS50127">
    <property type="entry name" value="UBC_2"/>
    <property type="match status" value="1"/>
</dbReference>
<feature type="region of interest" description="Disordered" evidence="10">
    <location>
        <begin position="498"/>
        <end position="528"/>
    </location>
</feature>
<evidence type="ECO:0000256" key="10">
    <source>
        <dbReference type="SAM" id="MobiDB-lite"/>
    </source>
</evidence>
<gene>
    <name evidence="14" type="ORF">SSX86_017430</name>
</gene>
<dbReference type="PROSITE" id="PS51017">
    <property type="entry name" value="CCT"/>
    <property type="match status" value="1"/>
</dbReference>
<sequence>MATPITNPGEQEDTTTLPCDYCNHHLAVIFCRADSAKLCLFCDQLVHSANALSGKHLRSQICDGCRSAPVSVRCSTDNLVLCRDCDSDNHAAFSVSGSHDRTPIEGFTGTPSPVDLASRWGLDLDHQNRRKKDPDHWGDPLFDPDSWMRDLMVPEFRVGFKKLNSGCGKQKYVVLKQLSEIYKRSLLLNNGGRDNDDDDMKDEVQNEHQPFTSLLMMQGPLDVVPVKDKTLEENRMWESKPREHRGTQIWDFNMGRLASPEESDANNEGFTLKTYNGNLNETNKTGSVEMFGINYSTPHTDIAALNLIIQKNSNDRKLPNGYGGGSNDIQFTEQNGLGVEKLAVSLTKTDLELLAKNRGDAMLRYKEKKKTRRYDKHVRYESRKARADTRKRVKGRFVKANNEDGGDLYPFVPPVIKFITKVWHPNIGSQNGAVSLNALKGEWTAAMNLTTTLISLQALLAAPELGDPQDDVVAVQYLNDYTKFIKKARRWTTIYANIHNDSPDSPPQDDIPDNNPPPPPPSQLRRRIARVPKRLNDYMF</sequence>
<dbReference type="EMBL" id="JBCNJP010000018">
    <property type="protein sequence ID" value="KAK9063560.1"/>
    <property type="molecule type" value="Genomic_DNA"/>
</dbReference>
<dbReference type="PROSITE" id="PS50119">
    <property type="entry name" value="ZF_BBOX"/>
    <property type="match status" value="2"/>
</dbReference>
<evidence type="ECO:0000256" key="7">
    <source>
        <dbReference type="ARBA" id="ARBA00023242"/>
    </source>
</evidence>
<dbReference type="Pfam" id="PF00179">
    <property type="entry name" value="UQ_con"/>
    <property type="match status" value="1"/>
</dbReference>
<dbReference type="GO" id="GO:0006355">
    <property type="term" value="P:regulation of DNA-templated transcription"/>
    <property type="evidence" value="ECO:0007669"/>
    <property type="project" value="UniProtKB-ARBA"/>
</dbReference>
<evidence type="ECO:0000256" key="3">
    <source>
        <dbReference type="ARBA" id="ARBA00022723"/>
    </source>
</evidence>
<comment type="caution">
    <text evidence="14">The sequence shown here is derived from an EMBL/GenBank/DDBJ whole genome shotgun (WGS) entry which is preliminary data.</text>
</comment>
<dbReference type="InterPro" id="IPR049808">
    <property type="entry name" value="CONSTANS-like_Bbox1"/>
</dbReference>
<feature type="domain" description="UBC core" evidence="12">
    <location>
        <begin position="342"/>
        <end position="497"/>
    </location>
</feature>
<dbReference type="PANTHER" id="PTHR31717:SF45">
    <property type="entry name" value="ZINC FINGER PROTEIN CONSTANS-LIKE 14-RELATED"/>
    <property type="match status" value="1"/>
</dbReference>
<dbReference type="SMART" id="SM00212">
    <property type="entry name" value="UBCc"/>
    <property type="match status" value="1"/>
</dbReference>
<keyword evidence="15" id="KW-1185">Reference proteome</keyword>
<evidence type="ECO:0000256" key="5">
    <source>
        <dbReference type="ARBA" id="ARBA00022771"/>
    </source>
</evidence>
<evidence type="ECO:0000313" key="14">
    <source>
        <dbReference type="EMBL" id="KAK9063560.1"/>
    </source>
</evidence>
<evidence type="ECO:0000256" key="8">
    <source>
        <dbReference type="PROSITE-ProRule" id="PRU00024"/>
    </source>
</evidence>
<keyword evidence="6" id="KW-0862">Zinc</keyword>
<evidence type="ECO:0000259" key="12">
    <source>
        <dbReference type="PROSITE" id="PS50127"/>
    </source>
</evidence>
<reference evidence="14 15" key="1">
    <citation type="submission" date="2024-04" db="EMBL/GenBank/DDBJ databases">
        <title>The reference genome of an endangered Asteraceae, Deinandra increscens subsp. villosa, native to the Central Coast of California.</title>
        <authorList>
            <person name="Guilliams M."/>
            <person name="Hasenstab-Lehman K."/>
            <person name="Meyer R."/>
            <person name="Mcevoy S."/>
        </authorList>
    </citation>
    <scope>NUCLEOTIDE SEQUENCE [LARGE SCALE GENOMIC DNA]</scope>
    <source>
        <tissue evidence="14">Leaf</tissue>
    </source>
</reference>
<dbReference type="InterPro" id="IPR010402">
    <property type="entry name" value="CCT_domain"/>
</dbReference>
<name>A0AAP0CZV6_9ASTR</name>
<evidence type="ECO:0000259" key="13">
    <source>
        <dbReference type="PROSITE" id="PS51017"/>
    </source>
</evidence>
<evidence type="ECO:0000256" key="1">
    <source>
        <dbReference type="ARBA" id="ARBA00004123"/>
    </source>
</evidence>
<dbReference type="SUPFAM" id="SSF54495">
    <property type="entry name" value="UBC-like"/>
    <property type="match status" value="1"/>
</dbReference>
<dbReference type="CDD" id="cd19821">
    <property type="entry name" value="Bbox1_BBX-like"/>
    <property type="match status" value="2"/>
</dbReference>
<dbReference type="Gene3D" id="3.10.110.10">
    <property type="entry name" value="Ubiquitin Conjugating Enzyme"/>
    <property type="match status" value="1"/>
</dbReference>
<dbReference type="AlphaFoldDB" id="A0AAP0CZV6"/>
<protein>
    <submittedName>
        <fullName evidence="14">Uncharacterized protein</fullName>
    </submittedName>
</protein>
<organism evidence="14 15">
    <name type="scientific">Deinandra increscens subsp. villosa</name>
    <dbReference type="NCBI Taxonomy" id="3103831"/>
    <lineage>
        <taxon>Eukaryota</taxon>
        <taxon>Viridiplantae</taxon>
        <taxon>Streptophyta</taxon>
        <taxon>Embryophyta</taxon>
        <taxon>Tracheophyta</taxon>
        <taxon>Spermatophyta</taxon>
        <taxon>Magnoliopsida</taxon>
        <taxon>eudicotyledons</taxon>
        <taxon>Gunneridae</taxon>
        <taxon>Pentapetalae</taxon>
        <taxon>asterids</taxon>
        <taxon>campanulids</taxon>
        <taxon>Asterales</taxon>
        <taxon>Asteraceae</taxon>
        <taxon>Asteroideae</taxon>
        <taxon>Heliantheae alliance</taxon>
        <taxon>Madieae</taxon>
        <taxon>Madiinae</taxon>
        <taxon>Deinandra</taxon>
    </lineage>
</organism>
<evidence type="ECO:0000256" key="9">
    <source>
        <dbReference type="PROSITE-ProRule" id="PRU00357"/>
    </source>
</evidence>
<feature type="domain" description="B box-type" evidence="11">
    <location>
        <begin position="14"/>
        <end position="61"/>
    </location>
</feature>
<accession>A0AAP0CZV6</accession>
<dbReference type="Pfam" id="PF06203">
    <property type="entry name" value="CCT"/>
    <property type="match status" value="1"/>
</dbReference>
<dbReference type="InterPro" id="IPR000315">
    <property type="entry name" value="Znf_B-box"/>
</dbReference>
<dbReference type="SMART" id="SM00336">
    <property type="entry name" value="BBOX"/>
    <property type="match status" value="2"/>
</dbReference>
<dbReference type="GO" id="GO:0008270">
    <property type="term" value="F:zinc ion binding"/>
    <property type="evidence" value="ECO:0007669"/>
    <property type="project" value="UniProtKB-KW"/>
</dbReference>
<dbReference type="Proteomes" id="UP001408789">
    <property type="component" value="Unassembled WGS sequence"/>
</dbReference>
<keyword evidence="4" id="KW-0677">Repeat</keyword>
<evidence type="ECO:0000313" key="15">
    <source>
        <dbReference type="Proteomes" id="UP001408789"/>
    </source>
</evidence>
<evidence type="ECO:0000256" key="4">
    <source>
        <dbReference type="ARBA" id="ARBA00022737"/>
    </source>
</evidence>
<keyword evidence="5 8" id="KW-0863">Zinc-finger</keyword>
<dbReference type="Pfam" id="PF00643">
    <property type="entry name" value="zf-B_box"/>
    <property type="match status" value="1"/>
</dbReference>
<evidence type="ECO:0000256" key="2">
    <source>
        <dbReference type="ARBA" id="ARBA00010024"/>
    </source>
</evidence>
<dbReference type="InterPro" id="IPR000608">
    <property type="entry name" value="UBC"/>
</dbReference>
<comment type="subcellular location">
    <subcellularLocation>
        <location evidence="1 9">Nucleus</location>
    </subcellularLocation>
</comment>
<feature type="domain" description="B box-type" evidence="11">
    <location>
        <begin position="57"/>
        <end position="104"/>
    </location>
</feature>
<proteinExistence type="inferred from homology"/>
<evidence type="ECO:0000259" key="11">
    <source>
        <dbReference type="PROSITE" id="PS50119"/>
    </source>
</evidence>
<dbReference type="InterPro" id="IPR016135">
    <property type="entry name" value="UBQ-conjugating_enzyme/RWD"/>
</dbReference>
<keyword evidence="3" id="KW-0479">Metal-binding</keyword>